<name>A0A7C3DG74_MEIRU</name>
<organism evidence="1">
    <name type="scientific">Meiothermus ruber</name>
    <dbReference type="NCBI Taxonomy" id="277"/>
    <lineage>
        <taxon>Bacteria</taxon>
        <taxon>Thermotogati</taxon>
        <taxon>Deinococcota</taxon>
        <taxon>Deinococci</taxon>
        <taxon>Thermales</taxon>
        <taxon>Thermaceae</taxon>
        <taxon>Meiothermus</taxon>
    </lineage>
</organism>
<gene>
    <name evidence="1" type="ORF">ENS82_07805</name>
</gene>
<reference evidence="1" key="1">
    <citation type="journal article" date="2020" name="mSystems">
        <title>Genome- and Community-Level Interaction Insights into Carbon Utilization and Element Cycling Functions of Hydrothermarchaeota in Hydrothermal Sediment.</title>
        <authorList>
            <person name="Zhou Z."/>
            <person name="Liu Y."/>
            <person name="Xu W."/>
            <person name="Pan J."/>
            <person name="Luo Z.H."/>
            <person name="Li M."/>
        </authorList>
    </citation>
    <scope>NUCLEOTIDE SEQUENCE [LARGE SCALE GENOMIC DNA]</scope>
    <source>
        <strain evidence="1">SpSt-524</strain>
    </source>
</reference>
<evidence type="ECO:0000313" key="1">
    <source>
        <dbReference type="EMBL" id="HFG20609.1"/>
    </source>
</evidence>
<accession>A0A7C3DG74</accession>
<protein>
    <submittedName>
        <fullName evidence="1">Uncharacterized protein</fullName>
    </submittedName>
</protein>
<proteinExistence type="predicted"/>
<dbReference type="EMBL" id="DSWI01000016">
    <property type="protein sequence ID" value="HFG20609.1"/>
    <property type="molecule type" value="Genomic_DNA"/>
</dbReference>
<dbReference type="AlphaFoldDB" id="A0A7C3DG74"/>
<sequence length="351" mass="37578">MKKLPRIYIAHLLPPPLGMRARLMPQHMHWQVGRYREVLRAGPGGLGKGRIWIPELEGEQHNLILNQAYDTLMATHGITSLMGYAVVGTGSTAPSASDVGLVNERARTNSSPGGDSITQPSNGLFEFTYVREFTEAQVGGQNLTEWGFSPSATAGNNLAVRELFRDGGGNPVTLTLAADQKLRLIYKYRLQVAPVTAVAHTIDIAGLGMRTGLAVHTMSTGGSGGTYPPLVVTELAMTGNVVNSGGGPGVSYQNMYLHAIAGSTSYTDTNINTSTLGNKWPGVAAYTANSRQRQVNPVTFLSTEANGTIRTIGLGPRWLGGFRFVLDSGQEIIKDNLNKLTIGAWTLTWGP</sequence>
<comment type="caution">
    <text evidence="1">The sequence shown here is derived from an EMBL/GenBank/DDBJ whole genome shotgun (WGS) entry which is preliminary data.</text>
</comment>